<evidence type="ECO:0000313" key="2">
    <source>
        <dbReference type="Proteomes" id="UP001500325"/>
    </source>
</evidence>
<sequence>MTPIRGTTRAQAVEELLRELSNLLVTCYSVPETEREVSWAADADRITGHIALTLATARARLGPDARAVTAPTLHVR</sequence>
<reference evidence="2" key="1">
    <citation type="journal article" date="2019" name="Int. J. Syst. Evol. Microbiol.">
        <title>The Global Catalogue of Microorganisms (GCM) 10K type strain sequencing project: providing services to taxonomists for standard genome sequencing and annotation.</title>
        <authorList>
            <consortium name="The Broad Institute Genomics Platform"/>
            <consortium name="The Broad Institute Genome Sequencing Center for Infectious Disease"/>
            <person name="Wu L."/>
            <person name="Ma J."/>
        </authorList>
    </citation>
    <scope>NUCLEOTIDE SEQUENCE [LARGE SCALE GENOMIC DNA]</scope>
    <source>
        <strain evidence="2">JCM 18055</strain>
    </source>
</reference>
<keyword evidence="2" id="KW-1185">Reference proteome</keyword>
<gene>
    <name evidence="1" type="ORF">GCM10023215_54830</name>
</gene>
<protein>
    <submittedName>
        <fullName evidence="1">Uncharacterized protein</fullName>
    </submittedName>
</protein>
<comment type="caution">
    <text evidence="1">The sequence shown here is derived from an EMBL/GenBank/DDBJ whole genome shotgun (WGS) entry which is preliminary data.</text>
</comment>
<organism evidence="1 2">
    <name type="scientific">Pseudonocardia yuanmonensis</name>
    <dbReference type="NCBI Taxonomy" id="1095914"/>
    <lineage>
        <taxon>Bacteria</taxon>
        <taxon>Bacillati</taxon>
        <taxon>Actinomycetota</taxon>
        <taxon>Actinomycetes</taxon>
        <taxon>Pseudonocardiales</taxon>
        <taxon>Pseudonocardiaceae</taxon>
        <taxon>Pseudonocardia</taxon>
    </lineage>
</organism>
<proteinExistence type="predicted"/>
<name>A0ABP8XJ06_9PSEU</name>
<dbReference type="Proteomes" id="UP001500325">
    <property type="component" value="Unassembled WGS sequence"/>
</dbReference>
<accession>A0ABP8XJ06</accession>
<evidence type="ECO:0000313" key="1">
    <source>
        <dbReference type="EMBL" id="GAA4707066.1"/>
    </source>
</evidence>
<dbReference type="EMBL" id="BAABIC010000023">
    <property type="protein sequence ID" value="GAA4707066.1"/>
    <property type="molecule type" value="Genomic_DNA"/>
</dbReference>